<dbReference type="InterPro" id="IPR004516">
    <property type="entry name" value="HisRS/HisZ"/>
</dbReference>
<dbReference type="AlphaFoldDB" id="A0A1L8CMY0"/>
<accession>A0A1L8CMY0</accession>
<dbReference type="GO" id="GO:0016757">
    <property type="term" value="F:glycosyltransferase activity"/>
    <property type="evidence" value="ECO:0007669"/>
    <property type="project" value="UniProtKB-KW"/>
</dbReference>
<comment type="caution">
    <text evidence="3">The sequence shown here is derived from an EMBL/GenBank/DDBJ whole genome shotgun (WGS) entry which is preliminary data.</text>
</comment>
<dbReference type="GO" id="GO:0004821">
    <property type="term" value="F:histidine-tRNA ligase activity"/>
    <property type="evidence" value="ECO:0007669"/>
    <property type="project" value="TreeGrafter"/>
</dbReference>
<organism evidence="3 4">
    <name type="scientific">Mariprofundus micogutta</name>
    <dbReference type="NCBI Taxonomy" id="1921010"/>
    <lineage>
        <taxon>Bacteria</taxon>
        <taxon>Pseudomonadati</taxon>
        <taxon>Pseudomonadota</taxon>
        <taxon>Candidatius Mariprofundia</taxon>
        <taxon>Mariprofundales</taxon>
        <taxon>Mariprofundaceae</taxon>
        <taxon>Mariprofundus</taxon>
    </lineage>
</organism>
<feature type="binding site" evidence="1">
    <location>
        <position position="127"/>
    </location>
    <ligand>
        <name>L-histidine</name>
        <dbReference type="ChEBI" id="CHEBI:57595"/>
    </ligand>
</feature>
<dbReference type="OrthoDB" id="9769617at2"/>
<dbReference type="Pfam" id="PF13393">
    <property type="entry name" value="tRNA-synt_His"/>
    <property type="match status" value="1"/>
</dbReference>
<dbReference type="Proteomes" id="UP000231632">
    <property type="component" value="Unassembled WGS sequence"/>
</dbReference>
<feature type="domain" description="Class II Histidinyl-tRNA synthetase (HisRS)-like catalytic core" evidence="2">
    <location>
        <begin position="9"/>
        <end position="314"/>
    </location>
</feature>
<dbReference type="RefSeq" id="WP_072659593.1">
    <property type="nucleotide sequence ID" value="NZ_BDFD01000009.1"/>
</dbReference>
<dbReference type="InterPro" id="IPR045864">
    <property type="entry name" value="aa-tRNA-synth_II/BPL/LPL"/>
</dbReference>
<dbReference type="InterPro" id="IPR041715">
    <property type="entry name" value="HisRS-like_core"/>
</dbReference>
<keyword evidence="3" id="KW-0328">Glycosyltransferase</keyword>
<keyword evidence="3" id="KW-0808">Transferase</keyword>
<evidence type="ECO:0000313" key="4">
    <source>
        <dbReference type="Proteomes" id="UP000231632"/>
    </source>
</evidence>
<evidence type="ECO:0000259" key="2">
    <source>
        <dbReference type="Pfam" id="PF13393"/>
    </source>
</evidence>
<feature type="binding site" evidence="1">
    <location>
        <begin position="80"/>
        <end position="82"/>
    </location>
    <ligand>
        <name>L-histidine</name>
        <dbReference type="ChEBI" id="CHEBI:57595"/>
    </ligand>
</feature>
<dbReference type="Gene3D" id="3.30.930.10">
    <property type="entry name" value="Bira Bifunctional Protein, Domain 2"/>
    <property type="match status" value="1"/>
</dbReference>
<dbReference type="EMBL" id="BDFD01000009">
    <property type="protein sequence ID" value="GAV20267.1"/>
    <property type="molecule type" value="Genomic_DNA"/>
</dbReference>
<protein>
    <submittedName>
        <fullName evidence="3">ATP phosphoribosyltransferase regulatory subunit</fullName>
    </submittedName>
</protein>
<reference evidence="3 4" key="1">
    <citation type="journal article" date="2017" name="Arch. Microbiol.">
        <title>Mariprofundus micogutta sp. nov., a novel iron-oxidizing zetaproteobacterium isolated from a deep-sea hydrothermal field at the Bayonnaise knoll of the Izu-Ogasawara arc, and a description of Mariprofundales ord. nov. and Zetaproteobacteria classis nov.</title>
        <authorList>
            <person name="Makita H."/>
            <person name="Tanaka E."/>
            <person name="Mitsunobu S."/>
            <person name="Miyazaki M."/>
            <person name="Nunoura T."/>
            <person name="Uematsu K."/>
            <person name="Takaki Y."/>
            <person name="Nishi S."/>
            <person name="Shimamura S."/>
            <person name="Takai K."/>
        </authorList>
    </citation>
    <scope>NUCLEOTIDE SEQUENCE [LARGE SCALE GENOMIC DNA]</scope>
    <source>
        <strain evidence="3 4">ET2</strain>
    </source>
</reference>
<feature type="binding site" evidence="1">
    <location>
        <position position="123"/>
    </location>
    <ligand>
        <name>L-histidine</name>
        <dbReference type="ChEBI" id="CHEBI:57595"/>
    </ligand>
</feature>
<keyword evidence="4" id="KW-1185">Reference proteome</keyword>
<evidence type="ECO:0000256" key="1">
    <source>
        <dbReference type="PIRSR" id="PIRSR001549-1"/>
    </source>
</evidence>
<name>A0A1L8CMY0_9PROT</name>
<dbReference type="GO" id="GO:0005737">
    <property type="term" value="C:cytoplasm"/>
    <property type="evidence" value="ECO:0007669"/>
    <property type="project" value="InterPro"/>
</dbReference>
<dbReference type="PIRSF" id="PIRSF001549">
    <property type="entry name" value="His-tRNA_synth"/>
    <property type="match status" value="1"/>
</dbReference>
<sequence length="319" mass="33987">MPSHKPIIGLDDAIGSRAKALRTMQGKLLDLFDESGYEEVIPPMLERPDALKSGAGRFLADQTVVFSDPAGAGTLAIRSDMTPQIARIAATRLQGEEVLKLCYSGTVMLARPDQRGGSRQQWQTGVECLGVAGAAGDIEVMHLAARTMQAAGFNKPVLQVGHIGLLKALVKGCTAPLETWTALLSRRSPDDLTEVMNGENMPEAARQALLDLATGNSGKQWIENHIGAINDDFDAAASELLSLVNEVGGKMEGSVSVYADAAIMPRFLYHSAILFAGFAEGVAHAVLHGGRYDAMMKAHGRDMPATGFSCDLWALIDTV</sequence>
<gene>
    <name evidence="3" type="ORF">MMIC_P1231</name>
</gene>
<proteinExistence type="predicted"/>
<dbReference type="STRING" id="1921010.MMIC_P1231"/>
<evidence type="ECO:0000313" key="3">
    <source>
        <dbReference type="EMBL" id="GAV20267.1"/>
    </source>
</evidence>
<dbReference type="PANTHER" id="PTHR43707">
    <property type="entry name" value="HISTIDYL-TRNA SYNTHETASE"/>
    <property type="match status" value="1"/>
</dbReference>
<dbReference type="GO" id="GO:0006427">
    <property type="term" value="P:histidyl-tRNA aminoacylation"/>
    <property type="evidence" value="ECO:0007669"/>
    <property type="project" value="TreeGrafter"/>
</dbReference>
<dbReference type="SUPFAM" id="SSF55681">
    <property type="entry name" value="Class II aaRS and biotin synthetases"/>
    <property type="match status" value="1"/>
</dbReference>
<dbReference type="PANTHER" id="PTHR43707:SF1">
    <property type="entry name" value="HISTIDINE--TRNA LIGASE, MITOCHONDRIAL-RELATED"/>
    <property type="match status" value="1"/>
</dbReference>